<keyword evidence="6 9" id="KW-0812">Transmembrane</keyword>
<evidence type="ECO:0000256" key="1">
    <source>
        <dbReference type="ARBA" id="ARBA00004377"/>
    </source>
</evidence>
<proteinExistence type="inferred from homology"/>
<dbReference type="SUPFAM" id="SSF111369">
    <property type="entry name" value="HlyD-like secretion proteins"/>
    <property type="match status" value="1"/>
</dbReference>
<comment type="similarity">
    <text evidence="2 9">Belongs to the membrane fusion protein (MFP) (TC 8.A.1) family.</text>
</comment>
<dbReference type="Proteomes" id="UP001628193">
    <property type="component" value="Unassembled WGS sequence"/>
</dbReference>
<feature type="coiled-coil region" evidence="10">
    <location>
        <begin position="227"/>
        <end position="261"/>
    </location>
</feature>
<evidence type="ECO:0000256" key="10">
    <source>
        <dbReference type="SAM" id="Coils"/>
    </source>
</evidence>
<evidence type="ECO:0000259" key="12">
    <source>
        <dbReference type="Pfam" id="PF26002"/>
    </source>
</evidence>
<evidence type="ECO:0000256" key="9">
    <source>
        <dbReference type="RuleBase" id="RU365093"/>
    </source>
</evidence>
<accession>A0ABQ0C757</accession>
<dbReference type="EMBL" id="BAAFGK010000004">
    <property type="protein sequence ID" value="GAB0056716.1"/>
    <property type="molecule type" value="Genomic_DNA"/>
</dbReference>
<gene>
    <name evidence="13" type="primary">prsE_2</name>
    <name evidence="13" type="ORF">SIID45300_01027</name>
</gene>
<keyword evidence="14" id="KW-1185">Reference proteome</keyword>
<evidence type="ECO:0000256" key="3">
    <source>
        <dbReference type="ARBA" id="ARBA00022448"/>
    </source>
</evidence>
<dbReference type="Pfam" id="PF25994">
    <property type="entry name" value="HH_AprE"/>
    <property type="match status" value="1"/>
</dbReference>
<dbReference type="InterPro" id="IPR050739">
    <property type="entry name" value="MFP"/>
</dbReference>
<evidence type="ECO:0000256" key="4">
    <source>
        <dbReference type="ARBA" id="ARBA00022475"/>
    </source>
</evidence>
<protein>
    <recommendedName>
        <fullName evidence="9">Membrane fusion protein (MFP) family protein</fullName>
    </recommendedName>
</protein>
<keyword evidence="5 9" id="KW-0997">Cell inner membrane</keyword>
<evidence type="ECO:0000256" key="5">
    <source>
        <dbReference type="ARBA" id="ARBA00022519"/>
    </source>
</evidence>
<dbReference type="NCBIfam" id="TIGR01843">
    <property type="entry name" value="type_I_hlyD"/>
    <property type="match status" value="1"/>
</dbReference>
<feature type="coiled-coil region" evidence="10">
    <location>
        <begin position="168"/>
        <end position="195"/>
    </location>
</feature>
<keyword evidence="4 9" id="KW-1003">Cell membrane</keyword>
<evidence type="ECO:0000256" key="8">
    <source>
        <dbReference type="ARBA" id="ARBA00023136"/>
    </source>
</evidence>
<dbReference type="RefSeq" id="WP_420904436.1">
    <property type="nucleotide sequence ID" value="NZ_BAAFGK010000004.1"/>
</dbReference>
<dbReference type="InterPro" id="IPR010129">
    <property type="entry name" value="T1SS_HlyD"/>
</dbReference>
<evidence type="ECO:0000256" key="2">
    <source>
        <dbReference type="ARBA" id="ARBA00009477"/>
    </source>
</evidence>
<dbReference type="Pfam" id="PF26002">
    <property type="entry name" value="Beta-barrel_AprE"/>
    <property type="match status" value="1"/>
</dbReference>
<evidence type="ECO:0000313" key="13">
    <source>
        <dbReference type="EMBL" id="GAB0056716.1"/>
    </source>
</evidence>
<evidence type="ECO:0000313" key="14">
    <source>
        <dbReference type="Proteomes" id="UP001628193"/>
    </source>
</evidence>
<dbReference type="InterPro" id="IPR058982">
    <property type="entry name" value="Beta-barrel_AprE"/>
</dbReference>
<dbReference type="PRINTS" id="PR01490">
    <property type="entry name" value="RTXTOXIND"/>
</dbReference>
<evidence type="ECO:0000256" key="7">
    <source>
        <dbReference type="ARBA" id="ARBA00022989"/>
    </source>
</evidence>
<evidence type="ECO:0000259" key="11">
    <source>
        <dbReference type="Pfam" id="PF25994"/>
    </source>
</evidence>
<comment type="subcellular location">
    <subcellularLocation>
        <location evidence="1 9">Cell inner membrane</location>
        <topology evidence="1 9">Single-pass membrane protein</topology>
    </subcellularLocation>
</comment>
<evidence type="ECO:0000256" key="6">
    <source>
        <dbReference type="ARBA" id="ARBA00022692"/>
    </source>
</evidence>
<sequence length="437" mass="48684">MSVVENPVPPFGELDIDSARASRRFLWAVFVVIAILLAWGHHGTLDIISITQGEVVPSSLVKKVQHLEGGIVREILVREGQVVQRDQPLLELESTASGADVGELKARVTALQVEIIRLEAEAAGKDELQFTSEQIREFGEQRVRQVKEQFQSRRVNLKNAITGQSESVVQRQHDIQEIQARLRNAQKRSGLLKEQVDISEKLLKNDISSRYGHLDLLKELSSVQSRIEEDTSAVARAEAMLKEANAQLKLVRSRYDEEVSKQLETARRDLIEHQARLGKFEDSFRRTQVKSPVQGVVKSLNVATLGGVIRAGETILEIVPEGDELVIEAKLPIHDIGYVSVGQPAKIRLISSDAARFGELNGQVVNVSPDTFVIKEGNPFYKVRVKIESASFVSRGQSYRLVPGMILQVSILTGHRSILEYLFSPLFNAMHAALGER</sequence>
<name>A0ABQ0C757_9PROT</name>
<dbReference type="Gene3D" id="2.40.50.100">
    <property type="match status" value="1"/>
</dbReference>
<feature type="domain" description="AprE-like long alpha-helical hairpin" evidence="11">
    <location>
        <begin position="98"/>
        <end position="281"/>
    </location>
</feature>
<dbReference type="InterPro" id="IPR058781">
    <property type="entry name" value="HH_AprE-like"/>
</dbReference>
<dbReference type="PANTHER" id="PTHR30386">
    <property type="entry name" value="MEMBRANE FUSION SUBUNIT OF EMRAB-TOLC MULTIDRUG EFFLUX PUMP"/>
    <property type="match status" value="1"/>
</dbReference>
<organism evidence="13 14">
    <name type="scientific">Candidatus Magnetaquiglobus chichijimensis</name>
    <dbReference type="NCBI Taxonomy" id="3141448"/>
    <lineage>
        <taxon>Bacteria</taxon>
        <taxon>Pseudomonadati</taxon>
        <taxon>Pseudomonadota</taxon>
        <taxon>Magnetococcia</taxon>
        <taxon>Magnetococcales</taxon>
        <taxon>Candidatus Magnetaquicoccaceae</taxon>
        <taxon>Candidatus Magnetaquiglobus</taxon>
    </lineage>
</organism>
<keyword evidence="7 9" id="KW-1133">Transmembrane helix</keyword>
<keyword evidence="3 9" id="KW-0813">Transport</keyword>
<keyword evidence="8 9" id="KW-0472">Membrane</keyword>
<feature type="transmembrane region" description="Helical" evidence="9">
    <location>
        <begin position="25"/>
        <end position="42"/>
    </location>
</feature>
<reference evidence="13 14" key="1">
    <citation type="submission" date="2024-05" db="EMBL/GenBank/DDBJ databases">
        <authorList>
            <consortium name="Candidatus Magnetaquicoccaceae bacterium FCR-1 genome sequencing consortium"/>
            <person name="Shimoshige H."/>
            <person name="Shimamura S."/>
            <person name="Taoka A."/>
            <person name="Kobayashi H."/>
            <person name="Maekawa T."/>
        </authorList>
    </citation>
    <scope>NUCLEOTIDE SEQUENCE [LARGE SCALE GENOMIC DNA]</scope>
    <source>
        <strain evidence="13 14">FCR-1</strain>
    </source>
</reference>
<comment type="caution">
    <text evidence="13">The sequence shown here is derived from an EMBL/GenBank/DDBJ whole genome shotgun (WGS) entry which is preliminary data.</text>
</comment>
<keyword evidence="10" id="KW-0175">Coiled coil</keyword>
<reference evidence="13 14" key="2">
    <citation type="submission" date="2024-09" db="EMBL/GenBank/DDBJ databases">
        <title>Draft genome sequence of Candidatus Magnetaquicoccaceae bacterium FCR-1.</title>
        <authorList>
            <person name="Shimoshige H."/>
            <person name="Shimamura S."/>
            <person name="Taoka A."/>
            <person name="Kobayashi H."/>
            <person name="Maekawa T."/>
        </authorList>
    </citation>
    <scope>NUCLEOTIDE SEQUENCE [LARGE SCALE GENOMIC DNA]</scope>
    <source>
        <strain evidence="13 14">FCR-1</strain>
    </source>
</reference>
<dbReference type="PANTHER" id="PTHR30386:SF26">
    <property type="entry name" value="TRANSPORT PROTEIN COMB"/>
    <property type="match status" value="1"/>
</dbReference>
<feature type="domain" description="AprE-like beta-barrel" evidence="12">
    <location>
        <begin position="325"/>
        <end position="414"/>
    </location>
</feature>
<dbReference type="Gene3D" id="2.40.30.170">
    <property type="match status" value="1"/>
</dbReference>